<evidence type="ECO:0000256" key="6">
    <source>
        <dbReference type="ARBA" id="ARBA00023251"/>
    </source>
</evidence>
<keyword evidence="5 8" id="KW-0472">Membrane</keyword>
<dbReference type="Proteomes" id="UP001596174">
    <property type="component" value="Unassembled WGS sequence"/>
</dbReference>
<evidence type="ECO:0000259" key="9">
    <source>
        <dbReference type="PROSITE" id="PS50850"/>
    </source>
</evidence>
<dbReference type="Pfam" id="PF07690">
    <property type="entry name" value="MFS_1"/>
    <property type="match status" value="1"/>
</dbReference>
<dbReference type="InterPro" id="IPR036259">
    <property type="entry name" value="MFS_trans_sf"/>
</dbReference>
<proteinExistence type="predicted"/>
<sequence>MTTTLRHARSRRGHPATDADARGTEAPGAERSRTERPRTARHFTALTLGNGLVLLDVSILNVALPDLARDLHASAAALPWTVDAYTVVFAGLLLASGALADRWGAPRVYRTALAAFAALSLLCALAPSAGTLIAGRALLGVAAAGLVPSSLALLAGLYPDAARRTRAIGAWAALSSVGLVLGPLLGGVLTAAGGWRWVFLVNPPVALAVLAAGRGLATGRAVSGRSPLDRWGVGLSVLGLAALSFGLIEAGTAGWLRLPTLAALAVSVLSFLALGRIERRTAHPVLPPALFAMARLRADLIGAVSANFAFYGSFFFLAQRLAAWHPAEGPVRVGLSLLPMTLPICFVPLVTGRLTASFGAGPVVLAGLAGSVLGGLALASLDPHAGVPAVAGVQLLLAVSGALAIPALTASVAVTAPRELAGTAQGALNAARQSGSALGVAVIGTLATPGSAGAVLAAGAALAVGLLIAARRPN</sequence>
<feature type="transmembrane region" description="Helical" evidence="8">
    <location>
        <begin position="437"/>
        <end position="470"/>
    </location>
</feature>
<dbReference type="PANTHER" id="PTHR42718">
    <property type="entry name" value="MAJOR FACILITATOR SUPERFAMILY MULTIDRUG TRANSPORTER MFSC"/>
    <property type="match status" value="1"/>
</dbReference>
<dbReference type="InterPro" id="IPR011701">
    <property type="entry name" value="MFS"/>
</dbReference>
<feature type="transmembrane region" description="Helical" evidence="8">
    <location>
        <begin position="197"/>
        <end position="216"/>
    </location>
</feature>
<feature type="transmembrane region" description="Helical" evidence="8">
    <location>
        <begin position="170"/>
        <end position="191"/>
    </location>
</feature>
<keyword evidence="4 8" id="KW-1133">Transmembrane helix</keyword>
<evidence type="ECO:0000256" key="4">
    <source>
        <dbReference type="ARBA" id="ARBA00022989"/>
    </source>
</evidence>
<feature type="compositionally biased region" description="Basic residues" evidence="7">
    <location>
        <begin position="1"/>
        <end position="14"/>
    </location>
</feature>
<evidence type="ECO:0000256" key="1">
    <source>
        <dbReference type="ARBA" id="ARBA00004651"/>
    </source>
</evidence>
<organism evidence="10 11">
    <name type="scientific">Streptacidiphilus monticola</name>
    <dbReference type="NCBI Taxonomy" id="2161674"/>
    <lineage>
        <taxon>Bacteria</taxon>
        <taxon>Bacillati</taxon>
        <taxon>Actinomycetota</taxon>
        <taxon>Actinomycetes</taxon>
        <taxon>Kitasatosporales</taxon>
        <taxon>Streptomycetaceae</taxon>
        <taxon>Streptacidiphilus</taxon>
    </lineage>
</organism>
<feature type="transmembrane region" description="Helical" evidence="8">
    <location>
        <begin position="363"/>
        <end position="381"/>
    </location>
</feature>
<keyword evidence="6" id="KW-0046">Antibiotic resistance</keyword>
<evidence type="ECO:0000256" key="5">
    <source>
        <dbReference type="ARBA" id="ARBA00023136"/>
    </source>
</evidence>
<dbReference type="CDD" id="cd17321">
    <property type="entry name" value="MFS_MMR_MDR_like"/>
    <property type="match status" value="1"/>
</dbReference>
<dbReference type="Gene3D" id="1.20.1250.20">
    <property type="entry name" value="MFS general substrate transporter like domains"/>
    <property type="match status" value="1"/>
</dbReference>
<feature type="transmembrane region" description="Helical" evidence="8">
    <location>
        <begin position="112"/>
        <end position="133"/>
    </location>
</feature>
<feature type="transmembrane region" description="Helical" evidence="8">
    <location>
        <begin position="393"/>
        <end position="416"/>
    </location>
</feature>
<keyword evidence="3 8" id="KW-0812">Transmembrane</keyword>
<dbReference type="SUPFAM" id="SSF103473">
    <property type="entry name" value="MFS general substrate transporter"/>
    <property type="match status" value="1"/>
</dbReference>
<feature type="transmembrane region" description="Helical" evidence="8">
    <location>
        <begin position="330"/>
        <end position="351"/>
    </location>
</feature>
<evidence type="ECO:0000313" key="10">
    <source>
        <dbReference type="EMBL" id="MFC5905668.1"/>
    </source>
</evidence>
<dbReference type="InterPro" id="IPR020846">
    <property type="entry name" value="MFS_dom"/>
</dbReference>
<dbReference type="PANTHER" id="PTHR42718:SF9">
    <property type="entry name" value="MAJOR FACILITATOR SUPERFAMILY MULTIDRUG TRANSPORTER MFSC"/>
    <property type="match status" value="1"/>
</dbReference>
<reference evidence="11" key="1">
    <citation type="journal article" date="2019" name="Int. J. Syst. Evol. Microbiol.">
        <title>The Global Catalogue of Microorganisms (GCM) 10K type strain sequencing project: providing services to taxonomists for standard genome sequencing and annotation.</title>
        <authorList>
            <consortium name="The Broad Institute Genomics Platform"/>
            <consortium name="The Broad Institute Genome Sequencing Center for Infectious Disease"/>
            <person name="Wu L."/>
            <person name="Ma J."/>
        </authorList>
    </citation>
    <scope>NUCLEOTIDE SEQUENCE [LARGE SCALE GENOMIC DNA]</scope>
    <source>
        <strain evidence="11">JCM 4816</strain>
    </source>
</reference>
<comment type="subcellular location">
    <subcellularLocation>
        <location evidence="1">Cell membrane</location>
        <topology evidence="1">Multi-pass membrane protein</topology>
    </subcellularLocation>
</comment>
<dbReference type="PROSITE" id="PS50850">
    <property type="entry name" value="MFS"/>
    <property type="match status" value="1"/>
</dbReference>
<feature type="transmembrane region" description="Helical" evidence="8">
    <location>
        <begin position="43"/>
        <end position="64"/>
    </location>
</feature>
<feature type="domain" description="Major facilitator superfamily (MFS) profile" evidence="9">
    <location>
        <begin position="42"/>
        <end position="474"/>
    </location>
</feature>
<feature type="transmembrane region" description="Helical" evidence="8">
    <location>
        <begin position="139"/>
        <end position="158"/>
    </location>
</feature>
<protein>
    <submittedName>
        <fullName evidence="10">MFS transporter</fullName>
    </submittedName>
</protein>
<dbReference type="Gene3D" id="1.20.1720.10">
    <property type="entry name" value="Multidrug resistance protein D"/>
    <property type="match status" value="1"/>
</dbReference>
<feature type="region of interest" description="Disordered" evidence="7">
    <location>
        <begin position="1"/>
        <end position="38"/>
    </location>
</feature>
<evidence type="ECO:0000256" key="2">
    <source>
        <dbReference type="ARBA" id="ARBA00022448"/>
    </source>
</evidence>
<feature type="transmembrane region" description="Helical" evidence="8">
    <location>
        <begin position="296"/>
        <end position="318"/>
    </location>
</feature>
<keyword evidence="11" id="KW-1185">Reference proteome</keyword>
<evidence type="ECO:0000256" key="7">
    <source>
        <dbReference type="SAM" id="MobiDB-lite"/>
    </source>
</evidence>
<evidence type="ECO:0000256" key="8">
    <source>
        <dbReference type="SAM" id="Phobius"/>
    </source>
</evidence>
<keyword evidence="2" id="KW-0813">Transport</keyword>
<dbReference type="EMBL" id="JBHSQJ010000001">
    <property type="protein sequence ID" value="MFC5905668.1"/>
    <property type="molecule type" value="Genomic_DNA"/>
</dbReference>
<comment type="caution">
    <text evidence="10">The sequence shown here is derived from an EMBL/GenBank/DDBJ whole genome shotgun (WGS) entry which is preliminary data.</text>
</comment>
<name>A0ABW1FTW4_9ACTN</name>
<evidence type="ECO:0000256" key="3">
    <source>
        <dbReference type="ARBA" id="ARBA00022692"/>
    </source>
</evidence>
<feature type="compositionally biased region" description="Basic and acidic residues" evidence="7">
    <location>
        <begin position="15"/>
        <end position="38"/>
    </location>
</feature>
<evidence type="ECO:0000313" key="11">
    <source>
        <dbReference type="Proteomes" id="UP001596174"/>
    </source>
</evidence>
<gene>
    <name evidence="10" type="ORF">ACFP3V_00315</name>
</gene>
<feature type="transmembrane region" description="Helical" evidence="8">
    <location>
        <begin position="254"/>
        <end position="275"/>
    </location>
</feature>
<feature type="transmembrane region" description="Helical" evidence="8">
    <location>
        <begin position="228"/>
        <end position="248"/>
    </location>
</feature>
<dbReference type="RefSeq" id="WP_380578322.1">
    <property type="nucleotide sequence ID" value="NZ_JBHSQJ010000001.1"/>
</dbReference>
<feature type="transmembrane region" description="Helical" evidence="8">
    <location>
        <begin position="84"/>
        <end position="100"/>
    </location>
</feature>
<accession>A0ABW1FTW4</accession>